<dbReference type="GO" id="GO:0008379">
    <property type="term" value="F:thioredoxin peroxidase activity"/>
    <property type="evidence" value="ECO:0007669"/>
    <property type="project" value="TreeGrafter"/>
</dbReference>
<organism evidence="13 14">
    <name type="scientific">Paenibacillus pectinilyticus</name>
    <dbReference type="NCBI Taxonomy" id="512399"/>
    <lineage>
        <taxon>Bacteria</taxon>
        <taxon>Bacillati</taxon>
        <taxon>Bacillota</taxon>
        <taxon>Bacilli</taxon>
        <taxon>Bacillales</taxon>
        <taxon>Paenibacillaceae</taxon>
        <taxon>Paenibacillus</taxon>
    </lineage>
</organism>
<dbReference type="GO" id="GO:0034599">
    <property type="term" value="P:cellular response to oxidative stress"/>
    <property type="evidence" value="ECO:0007669"/>
    <property type="project" value="TreeGrafter"/>
</dbReference>
<dbReference type="InterPro" id="IPR000866">
    <property type="entry name" value="AhpC/TSA"/>
</dbReference>
<dbReference type="AlphaFoldDB" id="A0A1C0ZZU5"/>
<evidence type="ECO:0000256" key="2">
    <source>
        <dbReference type="ARBA" id="ARBA00013017"/>
    </source>
</evidence>
<dbReference type="CDD" id="cd02970">
    <property type="entry name" value="PRX_like2"/>
    <property type="match status" value="1"/>
</dbReference>
<evidence type="ECO:0000313" key="13">
    <source>
        <dbReference type="EMBL" id="OCT13648.1"/>
    </source>
</evidence>
<comment type="similarity">
    <text evidence="9">Belongs to the peroxiredoxin family. BCP/PrxQ subfamily.</text>
</comment>
<protein>
    <recommendedName>
        <fullName evidence="2">thioredoxin-dependent peroxiredoxin</fullName>
        <ecNumber evidence="2">1.11.1.24</ecNumber>
    </recommendedName>
    <alternativeName>
        <fullName evidence="10">Bacterioferritin comigratory protein</fullName>
    </alternativeName>
    <alternativeName>
        <fullName evidence="8">Thioredoxin peroxidase</fullName>
    </alternativeName>
</protein>
<comment type="function">
    <text evidence="1">Thiol-specific peroxidase that catalyzes the reduction of hydrogen peroxide and organic hydroperoxides to water and alcohols, respectively. Plays a role in cell protection against oxidative stress by detoxifying peroxides and as sensor of hydrogen peroxide-mediated signaling events.</text>
</comment>
<name>A0A1C0ZZU5_9BACL</name>
<evidence type="ECO:0000256" key="9">
    <source>
        <dbReference type="ARBA" id="ARBA00038489"/>
    </source>
</evidence>
<evidence type="ECO:0000313" key="14">
    <source>
        <dbReference type="Proteomes" id="UP000093309"/>
    </source>
</evidence>
<dbReference type="RefSeq" id="WP_065853709.1">
    <property type="nucleotide sequence ID" value="NZ_LYPC01000022.1"/>
</dbReference>
<keyword evidence="6" id="KW-1015">Disulfide bond</keyword>
<dbReference type="PANTHER" id="PTHR42801:SF7">
    <property type="entry name" value="SLL1159 PROTEIN"/>
    <property type="match status" value="1"/>
</dbReference>
<dbReference type="Proteomes" id="UP000093309">
    <property type="component" value="Unassembled WGS sequence"/>
</dbReference>
<keyword evidence="3" id="KW-0575">Peroxidase</keyword>
<dbReference type="GO" id="GO:0045454">
    <property type="term" value="P:cell redox homeostasis"/>
    <property type="evidence" value="ECO:0007669"/>
    <property type="project" value="TreeGrafter"/>
</dbReference>
<feature type="domain" description="Thioredoxin" evidence="12">
    <location>
        <begin position="42"/>
        <end position="214"/>
    </location>
</feature>
<accession>A0A1C0ZZU5</accession>
<evidence type="ECO:0000256" key="10">
    <source>
        <dbReference type="ARBA" id="ARBA00041373"/>
    </source>
</evidence>
<evidence type="ECO:0000256" key="3">
    <source>
        <dbReference type="ARBA" id="ARBA00022559"/>
    </source>
</evidence>
<comment type="catalytic activity">
    <reaction evidence="11">
        <text>a hydroperoxide + [thioredoxin]-dithiol = an alcohol + [thioredoxin]-disulfide + H2O</text>
        <dbReference type="Rhea" id="RHEA:62620"/>
        <dbReference type="Rhea" id="RHEA-COMP:10698"/>
        <dbReference type="Rhea" id="RHEA-COMP:10700"/>
        <dbReference type="ChEBI" id="CHEBI:15377"/>
        <dbReference type="ChEBI" id="CHEBI:29950"/>
        <dbReference type="ChEBI" id="CHEBI:30879"/>
        <dbReference type="ChEBI" id="CHEBI:35924"/>
        <dbReference type="ChEBI" id="CHEBI:50058"/>
        <dbReference type="EC" id="1.11.1.24"/>
    </reaction>
</comment>
<gene>
    <name evidence="13" type="ORF">A8709_18850</name>
</gene>
<evidence type="ECO:0000256" key="1">
    <source>
        <dbReference type="ARBA" id="ARBA00003330"/>
    </source>
</evidence>
<evidence type="ECO:0000256" key="5">
    <source>
        <dbReference type="ARBA" id="ARBA00023002"/>
    </source>
</evidence>
<dbReference type="GO" id="GO:0005737">
    <property type="term" value="C:cytoplasm"/>
    <property type="evidence" value="ECO:0007669"/>
    <property type="project" value="TreeGrafter"/>
</dbReference>
<dbReference type="InterPro" id="IPR050924">
    <property type="entry name" value="Peroxiredoxin_BCP/PrxQ"/>
</dbReference>
<dbReference type="Pfam" id="PF00578">
    <property type="entry name" value="AhpC-TSA"/>
    <property type="match status" value="1"/>
</dbReference>
<dbReference type="EC" id="1.11.1.24" evidence="2"/>
<comment type="caution">
    <text evidence="13">The sequence shown here is derived from an EMBL/GenBank/DDBJ whole genome shotgun (WGS) entry which is preliminary data.</text>
</comment>
<evidence type="ECO:0000256" key="4">
    <source>
        <dbReference type="ARBA" id="ARBA00022862"/>
    </source>
</evidence>
<dbReference type="EMBL" id="LYPC01000022">
    <property type="protein sequence ID" value="OCT13648.1"/>
    <property type="molecule type" value="Genomic_DNA"/>
</dbReference>
<dbReference type="PROSITE" id="PS51352">
    <property type="entry name" value="THIOREDOXIN_2"/>
    <property type="match status" value="1"/>
</dbReference>
<reference evidence="14" key="1">
    <citation type="submission" date="2016-05" db="EMBL/GenBank/DDBJ databases">
        <title>Paenibacillus oryzae. sp. nov., isolated from the rice root.</title>
        <authorList>
            <person name="Zhang J."/>
            <person name="Zhang X."/>
        </authorList>
    </citation>
    <scope>NUCLEOTIDE SEQUENCE [LARGE SCALE GENOMIC DNA]</scope>
    <source>
        <strain evidence="14">KCTC13222</strain>
    </source>
</reference>
<dbReference type="PANTHER" id="PTHR42801">
    <property type="entry name" value="THIOREDOXIN-DEPENDENT PEROXIDE REDUCTASE"/>
    <property type="match status" value="1"/>
</dbReference>
<sequence length="214" mass="24279">MSLKEQLEGTKAGFIAKVPADAQAEIFRHIKEQQQSGIVFGLKEGDRAPNFILSNPIGERVSLYEELTKGLVVLIFYRGHWCPFCNVQLRGFQQILPDIQKYGAGLIAISPQSPDHAISQQEKEQLSFQVLSDPNGLVADSFKLLFELPKFLQRTFAITLNRDLTLYNQSDRWVLPVPGTYIVDKDRTVIHATVNPDFMSRMEPQEVIHLLKNL</sequence>
<evidence type="ECO:0000256" key="7">
    <source>
        <dbReference type="ARBA" id="ARBA00023284"/>
    </source>
</evidence>
<keyword evidence="7" id="KW-0676">Redox-active center</keyword>
<dbReference type="OrthoDB" id="9809746at2"/>
<keyword evidence="4" id="KW-0049">Antioxidant</keyword>
<evidence type="ECO:0000256" key="6">
    <source>
        <dbReference type="ARBA" id="ARBA00023157"/>
    </source>
</evidence>
<proteinExistence type="inferred from homology"/>
<evidence type="ECO:0000256" key="11">
    <source>
        <dbReference type="ARBA" id="ARBA00049091"/>
    </source>
</evidence>
<dbReference type="InterPro" id="IPR036249">
    <property type="entry name" value="Thioredoxin-like_sf"/>
</dbReference>
<dbReference type="STRING" id="512399.A8709_18850"/>
<dbReference type="Gene3D" id="3.40.30.10">
    <property type="entry name" value="Glutaredoxin"/>
    <property type="match status" value="1"/>
</dbReference>
<evidence type="ECO:0000259" key="12">
    <source>
        <dbReference type="PROSITE" id="PS51352"/>
    </source>
</evidence>
<dbReference type="SUPFAM" id="SSF52833">
    <property type="entry name" value="Thioredoxin-like"/>
    <property type="match status" value="1"/>
</dbReference>
<evidence type="ECO:0000256" key="8">
    <source>
        <dbReference type="ARBA" id="ARBA00032824"/>
    </source>
</evidence>
<dbReference type="InterPro" id="IPR013766">
    <property type="entry name" value="Thioredoxin_domain"/>
</dbReference>
<keyword evidence="5" id="KW-0560">Oxidoreductase</keyword>
<keyword evidence="14" id="KW-1185">Reference proteome</keyword>